<dbReference type="AlphaFoldDB" id="A0A2T9ZHZ3"/>
<evidence type="ECO:0000256" key="4">
    <source>
        <dbReference type="ARBA" id="ARBA00012780"/>
    </source>
</evidence>
<keyword evidence="11" id="KW-0624">Polysaccharide degradation</keyword>
<evidence type="ECO:0000256" key="5">
    <source>
        <dbReference type="ARBA" id="ARBA00022475"/>
    </source>
</evidence>
<comment type="similarity">
    <text evidence="3">Belongs to the glycosyl hydrolase 17 family.</text>
</comment>
<evidence type="ECO:0000256" key="3">
    <source>
        <dbReference type="ARBA" id="ARBA00008773"/>
    </source>
</evidence>
<comment type="caution">
    <text evidence="17">The sequence shown here is derived from an EMBL/GenBank/DDBJ whole genome shotgun (WGS) entry which is preliminary data.</text>
</comment>
<evidence type="ECO:0000256" key="13">
    <source>
        <dbReference type="ARBA" id="ARBA00042373"/>
    </source>
</evidence>
<sequence>MFISLFVLLGLLNYVTSQCRFDGLAYDATYPSCDTSRIRNDIDFLSGFTSTLRIFGISECSQGQVVMRTIGKKAMDLYITVDLSGGETGFNLELQSLVGLINGTSRNKNRIKGVLLGDGQITKAAGNVTLEIEAMATRIQQTKQAISQNGQTILVSAPESIRAYRENTNLVGLVDFIYISELLTQDSEGISTPPTPTVPRHRRNTGPSADTEMSLKADAIIKEITDLMPTFGGKMVVLESGRATSGNTAADIGFNHLNTLTFVTALECKLQSLNITFIGYQAFDTGSTSNTTFGIFKSNQRSDGAISQNLFCC</sequence>
<evidence type="ECO:0000256" key="15">
    <source>
        <dbReference type="SAM" id="MobiDB-lite"/>
    </source>
</evidence>
<gene>
    <name evidence="17" type="ORF">BB560_001298</name>
</gene>
<evidence type="ECO:0000256" key="16">
    <source>
        <dbReference type="SAM" id="SignalP"/>
    </source>
</evidence>
<keyword evidence="18" id="KW-1185">Reference proteome</keyword>
<evidence type="ECO:0000313" key="18">
    <source>
        <dbReference type="Proteomes" id="UP000245609"/>
    </source>
</evidence>
<dbReference type="GO" id="GO:0005886">
    <property type="term" value="C:plasma membrane"/>
    <property type="evidence" value="ECO:0007669"/>
    <property type="project" value="UniProtKB-SubCell"/>
</dbReference>
<evidence type="ECO:0000256" key="7">
    <source>
        <dbReference type="ARBA" id="ARBA00023136"/>
    </source>
</evidence>
<dbReference type="STRING" id="133381.A0A2T9ZHZ3"/>
<comment type="catalytic activity">
    <reaction evidence="1">
        <text>Hydrolysis of (1-&gt;3)-beta-D-glucosidic linkages in (1-&gt;3)-beta-D-glucans.</text>
        <dbReference type="EC" id="3.2.1.39"/>
    </reaction>
</comment>
<evidence type="ECO:0000313" key="17">
    <source>
        <dbReference type="EMBL" id="PVV04201.1"/>
    </source>
</evidence>
<evidence type="ECO:0000256" key="14">
    <source>
        <dbReference type="ARBA" id="ARBA00043078"/>
    </source>
</evidence>
<evidence type="ECO:0000256" key="6">
    <source>
        <dbReference type="ARBA" id="ARBA00022801"/>
    </source>
</evidence>
<dbReference type="InterPro" id="IPR050732">
    <property type="entry name" value="Beta-glucan_modifiers"/>
</dbReference>
<reference evidence="17 18" key="1">
    <citation type="journal article" date="2018" name="MBio">
        <title>Comparative Genomics Reveals the Core Gene Toolbox for the Fungus-Insect Symbiosis.</title>
        <authorList>
            <person name="Wang Y."/>
            <person name="Stata M."/>
            <person name="Wang W."/>
            <person name="Stajich J.E."/>
            <person name="White M.M."/>
            <person name="Moncalvo J.M."/>
        </authorList>
    </citation>
    <scope>NUCLEOTIDE SEQUENCE [LARGE SCALE GENOMIC DNA]</scope>
    <source>
        <strain evidence="17 18">SC-DP-2</strain>
    </source>
</reference>
<evidence type="ECO:0000256" key="8">
    <source>
        <dbReference type="ARBA" id="ARBA00023180"/>
    </source>
</evidence>
<feature type="chain" id="PRO_5015732211" description="glucan endo-1,3-beta-D-glucosidase" evidence="16">
    <location>
        <begin position="18"/>
        <end position="313"/>
    </location>
</feature>
<dbReference type="InterPro" id="IPR017853">
    <property type="entry name" value="GH"/>
</dbReference>
<evidence type="ECO:0000256" key="2">
    <source>
        <dbReference type="ARBA" id="ARBA00004401"/>
    </source>
</evidence>
<accession>A0A2T9ZHZ3</accession>
<dbReference type="GO" id="GO:0071555">
    <property type="term" value="P:cell wall organization"/>
    <property type="evidence" value="ECO:0007669"/>
    <property type="project" value="UniProtKB-KW"/>
</dbReference>
<dbReference type="GO" id="GO:0042973">
    <property type="term" value="F:glucan endo-1,3-beta-D-glucosidase activity"/>
    <property type="evidence" value="ECO:0007669"/>
    <property type="project" value="UniProtKB-EC"/>
</dbReference>
<evidence type="ECO:0000256" key="9">
    <source>
        <dbReference type="ARBA" id="ARBA00023277"/>
    </source>
</evidence>
<feature type="signal peptide" evidence="16">
    <location>
        <begin position="1"/>
        <end position="17"/>
    </location>
</feature>
<evidence type="ECO:0000256" key="11">
    <source>
        <dbReference type="ARBA" id="ARBA00023326"/>
    </source>
</evidence>
<keyword evidence="8" id="KW-0325">Glycoprotein</keyword>
<dbReference type="PANTHER" id="PTHR16631:SF17">
    <property type="entry name" value="GLUCAN ENDO-1,3-BETA-GLUCOSIDASE BTGC"/>
    <property type="match status" value="1"/>
</dbReference>
<dbReference type="EC" id="3.2.1.39" evidence="4"/>
<evidence type="ECO:0000256" key="10">
    <source>
        <dbReference type="ARBA" id="ARBA00023316"/>
    </source>
</evidence>
<protein>
    <recommendedName>
        <fullName evidence="4">glucan endo-1,3-beta-D-glucosidase</fullName>
        <ecNumber evidence="4">3.2.1.39</ecNumber>
    </recommendedName>
    <alternativeName>
        <fullName evidence="14">Endo-1,3-beta-glucanase btgC</fullName>
    </alternativeName>
    <alternativeName>
        <fullName evidence="13">Laminarinase btgC</fullName>
    </alternativeName>
</protein>
<keyword evidence="16" id="KW-0732">Signal</keyword>
<dbReference type="EMBL" id="MBFS01000150">
    <property type="protein sequence ID" value="PVV04201.1"/>
    <property type="molecule type" value="Genomic_DNA"/>
</dbReference>
<dbReference type="SUPFAM" id="SSF51445">
    <property type="entry name" value="(Trans)glycosidases"/>
    <property type="match status" value="1"/>
</dbReference>
<keyword evidence="10" id="KW-0961">Cell wall biogenesis/degradation</keyword>
<dbReference type="OrthoDB" id="77201at2759"/>
<comment type="subcellular location">
    <subcellularLocation>
        <location evidence="2">Cell membrane</location>
        <topology evidence="2">Single-pass type II membrane protein</topology>
    </subcellularLocation>
</comment>
<comment type="function">
    <text evidence="12">Glucanases play a role in cell expansion during growth, in cell-cell fusion during mating, and in spore release during sporulation. This enzyme may be involved in beta-glucan degradation. Active on laminarin and lichenan.</text>
</comment>
<proteinExistence type="inferred from homology"/>
<keyword evidence="9" id="KW-0119">Carbohydrate metabolism</keyword>
<keyword evidence="5" id="KW-1003">Cell membrane</keyword>
<organism evidence="17 18">
    <name type="scientific">Smittium megazygosporum</name>
    <dbReference type="NCBI Taxonomy" id="133381"/>
    <lineage>
        <taxon>Eukaryota</taxon>
        <taxon>Fungi</taxon>
        <taxon>Fungi incertae sedis</taxon>
        <taxon>Zoopagomycota</taxon>
        <taxon>Kickxellomycotina</taxon>
        <taxon>Harpellomycetes</taxon>
        <taxon>Harpellales</taxon>
        <taxon>Legeriomycetaceae</taxon>
        <taxon>Smittium</taxon>
    </lineage>
</organism>
<feature type="region of interest" description="Disordered" evidence="15">
    <location>
        <begin position="188"/>
        <end position="211"/>
    </location>
</feature>
<dbReference type="Proteomes" id="UP000245609">
    <property type="component" value="Unassembled WGS sequence"/>
</dbReference>
<keyword evidence="6" id="KW-0378">Hydrolase</keyword>
<keyword evidence="7" id="KW-0472">Membrane</keyword>
<name>A0A2T9ZHZ3_9FUNG</name>
<evidence type="ECO:0000256" key="12">
    <source>
        <dbReference type="ARBA" id="ARBA00037649"/>
    </source>
</evidence>
<dbReference type="PANTHER" id="PTHR16631">
    <property type="entry name" value="GLUCAN 1,3-BETA-GLUCOSIDASE"/>
    <property type="match status" value="1"/>
</dbReference>
<dbReference type="GO" id="GO:0000272">
    <property type="term" value="P:polysaccharide catabolic process"/>
    <property type="evidence" value="ECO:0007669"/>
    <property type="project" value="UniProtKB-KW"/>
</dbReference>
<evidence type="ECO:0000256" key="1">
    <source>
        <dbReference type="ARBA" id="ARBA00000382"/>
    </source>
</evidence>